<feature type="transmembrane region" description="Helical" evidence="10">
    <location>
        <begin position="624"/>
        <end position="645"/>
    </location>
</feature>
<evidence type="ECO:0000256" key="3">
    <source>
        <dbReference type="ARBA" id="ARBA00022989"/>
    </source>
</evidence>
<feature type="transmembrane region" description="Helical" evidence="10">
    <location>
        <begin position="657"/>
        <end position="679"/>
    </location>
</feature>
<evidence type="ECO:0000256" key="10">
    <source>
        <dbReference type="SAM" id="Phobius"/>
    </source>
</evidence>
<dbReference type="OrthoDB" id="2150267at2759"/>
<keyword evidence="11" id="KW-0732">Signal</keyword>
<reference evidence="13" key="1">
    <citation type="submission" date="2019-03" db="EMBL/GenBank/DDBJ databases">
        <title>Long read genome sequence of the mycoparasitic Pythium oligandrum ATCC 38472 isolated from sugarbeet rhizosphere.</title>
        <authorList>
            <person name="Gaulin E."/>
        </authorList>
    </citation>
    <scope>NUCLEOTIDE SEQUENCE</scope>
    <source>
        <strain evidence="13">ATCC 38472_TT</strain>
    </source>
</reference>
<keyword evidence="7" id="KW-0325">Glycoprotein</keyword>
<feature type="region of interest" description="Disordered" evidence="9">
    <location>
        <begin position="881"/>
        <end position="970"/>
    </location>
</feature>
<keyword evidence="3 10" id="KW-1133">Transmembrane helix</keyword>
<keyword evidence="5 10" id="KW-0472">Membrane</keyword>
<dbReference type="PRINTS" id="PR00248">
    <property type="entry name" value="GPCRMGR"/>
</dbReference>
<evidence type="ECO:0000256" key="5">
    <source>
        <dbReference type="ARBA" id="ARBA00023136"/>
    </source>
</evidence>
<feature type="transmembrane region" description="Helical" evidence="10">
    <location>
        <begin position="691"/>
        <end position="709"/>
    </location>
</feature>
<feature type="signal peptide" evidence="11">
    <location>
        <begin position="1"/>
        <end position="27"/>
    </location>
</feature>
<dbReference type="PANTHER" id="PTHR10519:SF20">
    <property type="entry name" value="G-PROTEIN COUPLED RECEPTOR 156-RELATED"/>
    <property type="match status" value="1"/>
</dbReference>
<feature type="transmembrane region" description="Helical" evidence="10">
    <location>
        <begin position="815"/>
        <end position="838"/>
    </location>
</feature>
<evidence type="ECO:0000256" key="8">
    <source>
        <dbReference type="ARBA" id="ARBA00023224"/>
    </source>
</evidence>
<evidence type="ECO:0000256" key="1">
    <source>
        <dbReference type="ARBA" id="ARBA00004141"/>
    </source>
</evidence>
<evidence type="ECO:0000256" key="4">
    <source>
        <dbReference type="ARBA" id="ARBA00023040"/>
    </source>
</evidence>
<feature type="compositionally biased region" description="Low complexity" evidence="9">
    <location>
        <begin position="881"/>
        <end position="921"/>
    </location>
</feature>
<evidence type="ECO:0000313" key="13">
    <source>
        <dbReference type="EMBL" id="TMW68042.1"/>
    </source>
</evidence>
<feature type="transmembrane region" description="Helical" evidence="10">
    <location>
        <begin position="780"/>
        <end position="803"/>
    </location>
</feature>
<dbReference type="AlphaFoldDB" id="A0A8K1FQK5"/>
<keyword evidence="2 10" id="KW-0812">Transmembrane</keyword>
<comment type="subcellular location">
    <subcellularLocation>
        <location evidence="1">Membrane</location>
        <topology evidence="1">Multi-pass membrane protein</topology>
    </subcellularLocation>
</comment>
<name>A0A8K1FQK5_PYTOL</name>
<dbReference type="InterPro" id="IPR017978">
    <property type="entry name" value="GPCR_3_C"/>
</dbReference>
<evidence type="ECO:0000256" key="7">
    <source>
        <dbReference type="ARBA" id="ARBA00023180"/>
    </source>
</evidence>
<dbReference type="EMBL" id="SPLM01000003">
    <property type="protein sequence ID" value="TMW68042.1"/>
    <property type="molecule type" value="Genomic_DNA"/>
</dbReference>
<keyword evidence="14" id="KW-1185">Reference proteome</keyword>
<keyword evidence="6" id="KW-0675">Receptor</keyword>
<feature type="transmembrane region" description="Helical" evidence="10">
    <location>
        <begin position="844"/>
        <end position="866"/>
    </location>
</feature>
<dbReference type="PANTHER" id="PTHR10519">
    <property type="entry name" value="GABA-B RECEPTOR"/>
    <property type="match status" value="1"/>
</dbReference>
<keyword evidence="8" id="KW-0807">Transducer</keyword>
<dbReference type="InterPro" id="IPR000337">
    <property type="entry name" value="GPCR_3"/>
</dbReference>
<dbReference type="GO" id="GO:0004965">
    <property type="term" value="F:G protein-coupled GABA receptor activity"/>
    <property type="evidence" value="ECO:0007669"/>
    <property type="project" value="InterPro"/>
</dbReference>
<feature type="chain" id="PRO_5035453291" description="G-protein coupled receptors family 3 profile domain-containing protein" evidence="11">
    <location>
        <begin position="28"/>
        <end position="970"/>
    </location>
</feature>
<dbReference type="GO" id="GO:0038039">
    <property type="term" value="C:G protein-coupled receptor heterodimeric complex"/>
    <property type="evidence" value="ECO:0007669"/>
    <property type="project" value="TreeGrafter"/>
</dbReference>
<dbReference type="PROSITE" id="PS50259">
    <property type="entry name" value="G_PROTEIN_RECEP_F3_4"/>
    <property type="match status" value="1"/>
</dbReference>
<dbReference type="PRINTS" id="PR01176">
    <property type="entry name" value="GABABRECEPTR"/>
</dbReference>
<organism evidence="13 14">
    <name type="scientific">Pythium oligandrum</name>
    <name type="common">Mycoparasitic fungus</name>
    <dbReference type="NCBI Taxonomy" id="41045"/>
    <lineage>
        <taxon>Eukaryota</taxon>
        <taxon>Sar</taxon>
        <taxon>Stramenopiles</taxon>
        <taxon>Oomycota</taxon>
        <taxon>Peronosporomycetes</taxon>
        <taxon>Pythiales</taxon>
        <taxon>Pythiaceae</taxon>
        <taxon>Pythium</taxon>
    </lineage>
</organism>
<dbReference type="CDD" id="cd15047">
    <property type="entry name" value="7tmC_GABA-B-like"/>
    <property type="match status" value="1"/>
</dbReference>
<dbReference type="Proteomes" id="UP000794436">
    <property type="component" value="Unassembled WGS sequence"/>
</dbReference>
<evidence type="ECO:0000256" key="11">
    <source>
        <dbReference type="SAM" id="SignalP"/>
    </source>
</evidence>
<evidence type="ECO:0000256" key="6">
    <source>
        <dbReference type="ARBA" id="ARBA00023170"/>
    </source>
</evidence>
<sequence>MHRRSPAFASLVLLVLALHGFSYCCGALAPNQLLGTCLTKEWVKSMVDTLKIDPEERDSKGRLKHPFLHAAASKPRYTLADPRTQDKNAFSPSCMPEGAKFHAAGTIVDSNGDVVKPGHANGSIVVELSGWPTHSLTADVFSILAAEVYGYPVSHFFIGEQFALTQRMSSVRSGLCTPTHVNLEVRSGMDAWLNVYANESAKVGSVGYAGLSGLYTTVDFVQDSNDPAKHPIPLNADFWRGYVNIDELIDAVSYTKLAQRTQFFPPKETYCPDGVFGCKDHCSMSHACKLRKDATPSKDCLVVIMMYPDADPGYLQAAMSNLQIPAYFCFMGYPNLVGYVLAMQQAKEPVLFYHFEPDLFHFNFPGLFQRVALPRPIPERVALTIGTFGELGYGEETTNPVDVDFAQTQLAKYASLSILDTQPIGSLVSRFTLRDIDMNLLQREFNTASKDATIVDPTFKVACDWVKANYGIWSLWLDRPSLCALGDHVDYSVTGCQNTTEARVITFGWKQPDPEDPTKPNNCDGGLNTLPQPLRTSRSCEWINADPSKWQPWITNMPECDDSFFDYRINSCDAQAKRSVHFYWLLPNTTDPSKSLECSGGTSLPTDVNIDCEYMPTTTTIFKVLAGLHCLLIVMLVVSIGFVIYNRNRPIIRRSQFELLVLMMVGGIMICIAALLYGGKPSRFSCAARPFLVSIGFTTIFGSLVVKSLRVYRVFMKSSLKRVTVTALMMFKILAIFEGVDILILLVWFLADFPQPTVLSQFDRQLGGDIDHITCKSSSFLFSAVLMFWKAIVLFSGIYLSFLIRHVSADFQESIWIFSSSVVVLVSCLVVLPLAYVVALPASVFYVFFSAVLFLSTASVMGMMLVPKMFRLQEVARSSTNTSTESTNMSRNRAQSRVAAVSSMRRSSGGTSTSPSVEVSSKVLIVPTRNSQDNSHRHRSGIDLKLSKYATVEENNAKDSEDKEDEEHME</sequence>
<keyword evidence="4" id="KW-0297">G-protein coupled receptor</keyword>
<protein>
    <recommendedName>
        <fullName evidence="12">G-protein coupled receptors family 3 profile domain-containing protein</fullName>
    </recommendedName>
</protein>
<comment type="caution">
    <text evidence="13">The sequence shown here is derived from an EMBL/GenBank/DDBJ whole genome shotgun (WGS) entry which is preliminary data.</text>
</comment>
<feature type="transmembrane region" description="Helical" evidence="10">
    <location>
        <begin position="730"/>
        <end position="751"/>
    </location>
</feature>
<evidence type="ECO:0000259" key="12">
    <source>
        <dbReference type="PROSITE" id="PS50259"/>
    </source>
</evidence>
<dbReference type="InterPro" id="IPR002455">
    <property type="entry name" value="GPCR3_GABA-B"/>
</dbReference>
<evidence type="ECO:0000256" key="2">
    <source>
        <dbReference type="ARBA" id="ARBA00022692"/>
    </source>
</evidence>
<proteinExistence type="predicted"/>
<dbReference type="Pfam" id="PF00003">
    <property type="entry name" value="7tm_3"/>
    <property type="match status" value="1"/>
</dbReference>
<feature type="domain" description="G-protein coupled receptors family 3 profile" evidence="12">
    <location>
        <begin position="628"/>
        <end position="872"/>
    </location>
</feature>
<evidence type="ECO:0000313" key="14">
    <source>
        <dbReference type="Proteomes" id="UP000794436"/>
    </source>
</evidence>
<gene>
    <name evidence="13" type="ORF">Poli38472_007714</name>
</gene>
<evidence type="ECO:0000256" key="9">
    <source>
        <dbReference type="SAM" id="MobiDB-lite"/>
    </source>
</evidence>
<accession>A0A8K1FQK5</accession>